<organism evidence="3 4">
    <name type="scientific">Thalassiosira oceanica</name>
    <name type="common">Marine diatom</name>
    <dbReference type="NCBI Taxonomy" id="159749"/>
    <lineage>
        <taxon>Eukaryota</taxon>
        <taxon>Sar</taxon>
        <taxon>Stramenopiles</taxon>
        <taxon>Ochrophyta</taxon>
        <taxon>Bacillariophyta</taxon>
        <taxon>Coscinodiscophyceae</taxon>
        <taxon>Thalassiosirophycidae</taxon>
        <taxon>Thalassiosirales</taxon>
        <taxon>Thalassiosiraceae</taxon>
        <taxon>Thalassiosira</taxon>
    </lineage>
</organism>
<feature type="signal peptide" evidence="2">
    <location>
        <begin position="1"/>
        <end position="19"/>
    </location>
</feature>
<dbReference type="OrthoDB" id="205691at2759"/>
<dbReference type="OMA" id="EYGLYIP"/>
<dbReference type="AlphaFoldDB" id="K0RLM1"/>
<dbReference type="eggNOG" id="ENOG502SC6V">
    <property type="taxonomic scope" value="Eukaryota"/>
</dbReference>
<evidence type="ECO:0000256" key="2">
    <source>
        <dbReference type="SAM" id="SignalP"/>
    </source>
</evidence>
<proteinExistence type="predicted"/>
<name>K0RLM1_THAOC</name>
<keyword evidence="2" id="KW-0732">Signal</keyword>
<keyword evidence="4" id="KW-1185">Reference proteome</keyword>
<comment type="caution">
    <text evidence="3">The sequence shown here is derived from an EMBL/GenBank/DDBJ whole genome shotgun (WGS) entry which is preliminary data.</text>
</comment>
<dbReference type="InterPro" id="IPR022203">
    <property type="entry name" value="DUF3727"/>
</dbReference>
<dbReference type="Pfam" id="PF12527">
    <property type="entry name" value="DUF3727"/>
    <property type="match status" value="1"/>
</dbReference>
<evidence type="ECO:0000313" key="3">
    <source>
        <dbReference type="EMBL" id="EJK47607.1"/>
    </source>
</evidence>
<dbReference type="Proteomes" id="UP000266841">
    <property type="component" value="Unassembled WGS sequence"/>
</dbReference>
<evidence type="ECO:0000256" key="1">
    <source>
        <dbReference type="SAM" id="MobiDB-lite"/>
    </source>
</evidence>
<protein>
    <submittedName>
        <fullName evidence="3">Uncharacterized protein</fullName>
    </submittedName>
</protein>
<dbReference type="EMBL" id="AGNL01046792">
    <property type="protein sequence ID" value="EJK47607.1"/>
    <property type="molecule type" value="Genomic_DNA"/>
</dbReference>
<evidence type="ECO:0000313" key="4">
    <source>
        <dbReference type="Proteomes" id="UP000266841"/>
    </source>
</evidence>
<sequence length="256" mass="28451">MKSMTRGIIVHLLIGRALCFAPSRRFGGSGLKAAPSVDPSASSSSPGCYGSYYDCGESTRLFLSTSNKFEKVDEDDDQIISFVDSDRVGIDCYVDSYATVDGVEYTIGSPCDYAVALCYFDSNEQLVPIELEEELMDEIYPIAEEIIEDEFGEELVLQRTPQTLTLVGELEESEEEDGDEEVGEEGSEEDEEVEILVSFEENEQEYHLVRLLDPVLLVGKGGGEDTRILLTPQESDQVMPKIEKLFLSHQNDNALQ</sequence>
<reference evidence="3 4" key="1">
    <citation type="journal article" date="2012" name="Genome Biol.">
        <title>Genome and low-iron response of an oceanic diatom adapted to chronic iron limitation.</title>
        <authorList>
            <person name="Lommer M."/>
            <person name="Specht M."/>
            <person name="Roy A.S."/>
            <person name="Kraemer L."/>
            <person name="Andreson R."/>
            <person name="Gutowska M.A."/>
            <person name="Wolf J."/>
            <person name="Bergner S.V."/>
            <person name="Schilhabel M.B."/>
            <person name="Klostermeier U.C."/>
            <person name="Beiko R.G."/>
            <person name="Rosenstiel P."/>
            <person name="Hippler M."/>
            <person name="Laroche J."/>
        </authorList>
    </citation>
    <scope>NUCLEOTIDE SEQUENCE [LARGE SCALE GENOMIC DNA]</scope>
    <source>
        <strain evidence="3 4">CCMP1005</strain>
    </source>
</reference>
<gene>
    <name evidence="3" type="ORF">THAOC_33661</name>
</gene>
<feature type="compositionally biased region" description="Acidic residues" evidence="1">
    <location>
        <begin position="169"/>
        <end position="192"/>
    </location>
</feature>
<accession>K0RLM1</accession>
<feature type="chain" id="PRO_5003837132" evidence="2">
    <location>
        <begin position="20"/>
        <end position="256"/>
    </location>
</feature>
<feature type="region of interest" description="Disordered" evidence="1">
    <location>
        <begin position="168"/>
        <end position="192"/>
    </location>
</feature>